<dbReference type="EMBL" id="CAWYQH010000079">
    <property type="protein sequence ID" value="CAK8681305.1"/>
    <property type="molecule type" value="Genomic_DNA"/>
</dbReference>
<comment type="caution">
    <text evidence="2">The sequence shown here is derived from an EMBL/GenBank/DDBJ whole genome shotgun (WGS) entry which is preliminary data.</text>
</comment>
<dbReference type="EC" id="6.3.5.-" evidence="1"/>
<keyword evidence="1" id="KW-0496">Mitochondrion</keyword>
<dbReference type="InterPro" id="IPR036113">
    <property type="entry name" value="Asp/Glu-ADT_sf_sub_c"/>
</dbReference>
<dbReference type="HAMAP" id="MF_00122">
    <property type="entry name" value="GatC"/>
    <property type="match status" value="1"/>
</dbReference>
<reference evidence="2 3" key="1">
    <citation type="submission" date="2024-02" db="EMBL/GenBank/DDBJ databases">
        <authorList>
            <person name="Daric V."/>
            <person name="Darras S."/>
        </authorList>
    </citation>
    <scope>NUCLEOTIDE SEQUENCE [LARGE SCALE GENOMIC DNA]</scope>
</reference>
<dbReference type="InterPro" id="IPR003837">
    <property type="entry name" value="GatC"/>
</dbReference>
<protein>
    <recommendedName>
        <fullName evidence="1">Glutamyl-tRNA(Gln) amidotransferase subunit C, mitochondrial</fullName>
        <shortName evidence="1">Glu-AdT subunit C</shortName>
        <ecNumber evidence="1">6.3.5.-</ecNumber>
    </recommendedName>
</protein>
<keyword evidence="1" id="KW-0067">ATP-binding</keyword>
<evidence type="ECO:0000313" key="3">
    <source>
        <dbReference type="Proteomes" id="UP001642483"/>
    </source>
</evidence>
<evidence type="ECO:0000313" key="2">
    <source>
        <dbReference type="EMBL" id="CAK8681305.1"/>
    </source>
</evidence>
<dbReference type="PANTHER" id="PTHR15004">
    <property type="entry name" value="GLUTAMYL-TRNA(GLN) AMIDOTRANSFERASE SUBUNIT C, MITOCHONDRIAL"/>
    <property type="match status" value="1"/>
</dbReference>
<name>A0ABP0FNU9_CLALP</name>
<sequence length="160" mass="18367">MLHHCCRCNWLKILFRSNFCQRKLSSSHFNCRLFGSDLVPSTSQWIEIKEEDLPSKTILSLEEVRHVENLALVQYEDLNFEKTILEDAIRFADILLTVNTDDVEPLYTVLEDESLYLREDIVTEGGSAENILKNAQSVMEDYFVAPPGNIALSDSEHKSN</sequence>
<keyword evidence="1" id="KW-0547">Nucleotide-binding</keyword>
<dbReference type="PANTHER" id="PTHR15004:SF0">
    <property type="entry name" value="GLUTAMYL-TRNA(GLN) AMIDOTRANSFERASE SUBUNIT C, MITOCHONDRIAL"/>
    <property type="match status" value="1"/>
</dbReference>
<accession>A0ABP0FNU9</accession>
<dbReference type="NCBIfam" id="TIGR00135">
    <property type="entry name" value="gatC"/>
    <property type="match status" value="1"/>
</dbReference>
<keyword evidence="1" id="KW-0648">Protein biosynthesis</keyword>
<comment type="catalytic activity">
    <reaction evidence="1">
        <text>L-glutamyl-tRNA(Gln) + L-glutamine + ATP + H2O = L-glutaminyl-tRNA(Gln) + L-glutamate + ADP + phosphate + H(+)</text>
        <dbReference type="Rhea" id="RHEA:17521"/>
        <dbReference type="Rhea" id="RHEA-COMP:9681"/>
        <dbReference type="Rhea" id="RHEA-COMP:9684"/>
        <dbReference type="ChEBI" id="CHEBI:15377"/>
        <dbReference type="ChEBI" id="CHEBI:15378"/>
        <dbReference type="ChEBI" id="CHEBI:29985"/>
        <dbReference type="ChEBI" id="CHEBI:30616"/>
        <dbReference type="ChEBI" id="CHEBI:43474"/>
        <dbReference type="ChEBI" id="CHEBI:58359"/>
        <dbReference type="ChEBI" id="CHEBI:78520"/>
        <dbReference type="ChEBI" id="CHEBI:78521"/>
        <dbReference type="ChEBI" id="CHEBI:456216"/>
    </reaction>
</comment>
<proteinExistence type="inferred from homology"/>
<gene>
    <name evidence="2" type="ORF">CVLEPA_LOCUS11520</name>
</gene>
<dbReference type="SUPFAM" id="SSF141000">
    <property type="entry name" value="Glu-tRNAGln amidotransferase C subunit"/>
    <property type="match status" value="1"/>
</dbReference>
<organism evidence="2 3">
    <name type="scientific">Clavelina lepadiformis</name>
    <name type="common">Light-bulb sea squirt</name>
    <name type="synonym">Ascidia lepadiformis</name>
    <dbReference type="NCBI Taxonomy" id="159417"/>
    <lineage>
        <taxon>Eukaryota</taxon>
        <taxon>Metazoa</taxon>
        <taxon>Chordata</taxon>
        <taxon>Tunicata</taxon>
        <taxon>Ascidiacea</taxon>
        <taxon>Aplousobranchia</taxon>
        <taxon>Clavelinidae</taxon>
        <taxon>Clavelina</taxon>
    </lineage>
</organism>
<keyword evidence="1" id="KW-0436">Ligase</keyword>
<dbReference type="Proteomes" id="UP001642483">
    <property type="component" value="Unassembled WGS sequence"/>
</dbReference>
<comment type="similarity">
    <text evidence="1">Belongs to the GatC family.</text>
</comment>
<comment type="function">
    <text evidence="1">Allows the formation of correctly charged Gln-tRNA(Gln) through the transamidation of misacylated Glu-tRNA(Gln) in the mitochondria. The reaction takes place in the presence of glutamine and ATP through an activated gamma-phospho-Glu-tRNA(Gln).</text>
</comment>
<comment type="subcellular location">
    <subcellularLocation>
        <location evidence="1">Mitochondrion</location>
    </subcellularLocation>
</comment>
<comment type="subunit">
    <text evidence="1">Subunit of the heterotrimeric GatCAB amidotransferase (AdT) complex, composed of A, B and C subunits.</text>
</comment>
<evidence type="ECO:0000256" key="1">
    <source>
        <dbReference type="HAMAP-Rule" id="MF_03149"/>
    </source>
</evidence>
<keyword evidence="3" id="KW-1185">Reference proteome</keyword>
<dbReference type="Pfam" id="PF02686">
    <property type="entry name" value="GatC"/>
    <property type="match status" value="1"/>
</dbReference>